<reference evidence="11 12" key="1">
    <citation type="submission" date="2019-11" db="EMBL/GenBank/DDBJ databases">
        <title>Type strains purchased from KCTC, JCM and DSMZ.</title>
        <authorList>
            <person name="Lu H."/>
        </authorList>
    </citation>
    <scope>NUCLEOTIDE SEQUENCE [LARGE SCALE GENOMIC DNA]</scope>
    <source>
        <strain evidence="11 12">KCTC 42409</strain>
    </source>
</reference>
<dbReference type="SUPFAM" id="SSF54423">
    <property type="entry name" value="DsbC/DsbG N-terminal domain-like"/>
    <property type="match status" value="1"/>
</dbReference>
<comment type="subcellular location">
    <subcellularLocation>
        <location evidence="1 7">Periplasm</location>
    </subcellularLocation>
</comment>
<dbReference type="CDD" id="cd03020">
    <property type="entry name" value="DsbA_DsbC_DsbG"/>
    <property type="match status" value="1"/>
</dbReference>
<evidence type="ECO:0000256" key="2">
    <source>
        <dbReference type="ARBA" id="ARBA00009813"/>
    </source>
</evidence>
<name>A0A6L6PYQ2_9BURK</name>
<evidence type="ECO:0000256" key="4">
    <source>
        <dbReference type="ARBA" id="ARBA00022764"/>
    </source>
</evidence>
<dbReference type="InterPro" id="IPR051470">
    <property type="entry name" value="Thiol:disulfide_interchange"/>
</dbReference>
<dbReference type="Gene3D" id="3.10.450.70">
    <property type="entry name" value="Disulphide bond isomerase, DsbC/G, N-terminal"/>
    <property type="match status" value="1"/>
</dbReference>
<evidence type="ECO:0000313" key="12">
    <source>
        <dbReference type="Proteomes" id="UP000484015"/>
    </source>
</evidence>
<evidence type="ECO:0000256" key="5">
    <source>
        <dbReference type="ARBA" id="ARBA00023157"/>
    </source>
</evidence>
<comment type="caution">
    <text evidence="11">The sequence shown here is derived from an EMBL/GenBank/DDBJ whole genome shotgun (WGS) entry which is preliminary data.</text>
</comment>
<organism evidence="11 12">
    <name type="scientific">Pseudoduganella ginsengisoli</name>
    <dbReference type="NCBI Taxonomy" id="1462440"/>
    <lineage>
        <taxon>Bacteria</taxon>
        <taxon>Pseudomonadati</taxon>
        <taxon>Pseudomonadota</taxon>
        <taxon>Betaproteobacteria</taxon>
        <taxon>Burkholderiales</taxon>
        <taxon>Oxalobacteraceae</taxon>
        <taxon>Telluria group</taxon>
        <taxon>Pseudoduganella</taxon>
    </lineage>
</organism>
<feature type="signal peptide" evidence="7">
    <location>
        <begin position="1"/>
        <end position="21"/>
    </location>
</feature>
<evidence type="ECO:0000313" key="11">
    <source>
        <dbReference type="EMBL" id="MTW02733.1"/>
    </source>
</evidence>
<dbReference type="Pfam" id="PF13098">
    <property type="entry name" value="Thioredoxin_2"/>
    <property type="match status" value="1"/>
</dbReference>
<gene>
    <name evidence="11" type="ORF">GM668_11630</name>
</gene>
<dbReference type="Proteomes" id="UP000484015">
    <property type="component" value="Unassembled WGS sequence"/>
</dbReference>
<keyword evidence="5" id="KW-1015">Disulfide bond</keyword>
<accession>A0A6L6PYQ2</accession>
<dbReference type="OrthoDB" id="12976at2"/>
<dbReference type="PANTHER" id="PTHR35272">
    <property type="entry name" value="THIOL:DISULFIDE INTERCHANGE PROTEIN DSBC-RELATED"/>
    <property type="match status" value="1"/>
</dbReference>
<dbReference type="SUPFAM" id="SSF52833">
    <property type="entry name" value="Thioredoxin-like"/>
    <property type="match status" value="1"/>
</dbReference>
<protein>
    <recommendedName>
        <fullName evidence="7">Thiol:disulfide interchange protein</fullName>
    </recommendedName>
</protein>
<keyword evidence="3 7" id="KW-0732">Signal</keyword>
<evidence type="ECO:0000256" key="3">
    <source>
        <dbReference type="ARBA" id="ARBA00022729"/>
    </source>
</evidence>
<keyword evidence="6 7" id="KW-0676">Redox-active center</keyword>
<comment type="similarity">
    <text evidence="2 7">Belongs to the thioredoxin family. DsbC subfamily.</text>
</comment>
<dbReference type="InterPro" id="IPR036249">
    <property type="entry name" value="Thioredoxin-like_sf"/>
</dbReference>
<evidence type="ECO:0000259" key="9">
    <source>
        <dbReference type="Pfam" id="PF10411"/>
    </source>
</evidence>
<dbReference type="Pfam" id="PF10411">
    <property type="entry name" value="DsbC_N"/>
    <property type="match status" value="1"/>
</dbReference>
<sequence length="268" mass="28403">MPSMINWMPLVWLALAQPALAGRTEDTLLAQLRQAHPATRFDRVAATPVPGLYEVWMGENVAYVGGGNVRYLLFGHLFDTRQMRDLTALSQAGVAKASASAAEGNIPGPVDLSGLPAGDAIAVVRGNGSRKLVVFTDPACGFCRQLDTTLRQLNDVTVLHFLVPFQGTQLPEAIWCDQDRGTAYAQVMAGSASPVNDAKACANPLERNLALAARLGVQATPTLFFADGSRAAGALSRDDVEARLAQASTSKTPGKSIARSGHEAAKHR</sequence>
<feature type="region of interest" description="Disordered" evidence="8">
    <location>
        <begin position="244"/>
        <end position="268"/>
    </location>
</feature>
<evidence type="ECO:0000259" key="10">
    <source>
        <dbReference type="Pfam" id="PF13098"/>
    </source>
</evidence>
<dbReference type="EMBL" id="WNLA01000006">
    <property type="protein sequence ID" value="MTW02733.1"/>
    <property type="molecule type" value="Genomic_DNA"/>
</dbReference>
<feature type="domain" description="Thioredoxin-like fold" evidence="10">
    <location>
        <begin position="125"/>
        <end position="244"/>
    </location>
</feature>
<dbReference type="InterPro" id="IPR012336">
    <property type="entry name" value="Thioredoxin-like_fold"/>
</dbReference>
<keyword evidence="4 7" id="KW-0574">Periplasm</keyword>
<dbReference type="RefSeq" id="WP_155439128.1">
    <property type="nucleotide sequence ID" value="NZ_WNLA01000006.1"/>
</dbReference>
<dbReference type="PANTHER" id="PTHR35272:SF3">
    <property type="entry name" value="THIOL:DISULFIDE INTERCHANGE PROTEIN DSBC"/>
    <property type="match status" value="1"/>
</dbReference>
<dbReference type="InterPro" id="IPR018950">
    <property type="entry name" value="DiS-bond_isomerase_DsbC/G_N"/>
</dbReference>
<evidence type="ECO:0000256" key="7">
    <source>
        <dbReference type="RuleBase" id="RU364038"/>
    </source>
</evidence>
<comment type="function">
    <text evidence="7">Required for disulfide bond formation in some periplasmic proteins. Acts by transferring its disulfide bond to other proteins and is reduced in the process.</text>
</comment>
<evidence type="ECO:0000256" key="1">
    <source>
        <dbReference type="ARBA" id="ARBA00004418"/>
    </source>
</evidence>
<evidence type="ECO:0000256" key="6">
    <source>
        <dbReference type="ARBA" id="ARBA00023284"/>
    </source>
</evidence>
<feature type="domain" description="Disulphide bond isomerase DsbC/G N-terminal" evidence="9">
    <location>
        <begin position="24"/>
        <end position="88"/>
    </location>
</feature>
<dbReference type="Gene3D" id="3.40.30.10">
    <property type="entry name" value="Glutaredoxin"/>
    <property type="match status" value="1"/>
</dbReference>
<dbReference type="InterPro" id="IPR009094">
    <property type="entry name" value="DiS-bond_isomerase_DsbC/G_N_sf"/>
</dbReference>
<keyword evidence="12" id="KW-1185">Reference proteome</keyword>
<dbReference type="GO" id="GO:0042597">
    <property type="term" value="C:periplasmic space"/>
    <property type="evidence" value="ECO:0007669"/>
    <property type="project" value="UniProtKB-SubCell"/>
</dbReference>
<evidence type="ECO:0000256" key="8">
    <source>
        <dbReference type="SAM" id="MobiDB-lite"/>
    </source>
</evidence>
<feature type="chain" id="PRO_5027138588" description="Thiol:disulfide interchange protein" evidence="7">
    <location>
        <begin position="22"/>
        <end position="268"/>
    </location>
</feature>
<dbReference type="InterPro" id="IPR033954">
    <property type="entry name" value="DiS-bond_Isoase_DsbC/G"/>
</dbReference>
<dbReference type="AlphaFoldDB" id="A0A6L6PYQ2"/>
<proteinExistence type="inferred from homology"/>